<dbReference type="SUPFAM" id="SSF51197">
    <property type="entry name" value="Clavaminate synthase-like"/>
    <property type="match status" value="1"/>
</dbReference>
<feature type="compositionally biased region" description="Polar residues" evidence="1">
    <location>
        <begin position="182"/>
        <end position="198"/>
    </location>
</feature>
<evidence type="ECO:0000259" key="2">
    <source>
        <dbReference type="PROSITE" id="PS51183"/>
    </source>
</evidence>
<dbReference type="SMART" id="SM00558">
    <property type="entry name" value="JmjC"/>
    <property type="match status" value="1"/>
</dbReference>
<proteinExistence type="predicted"/>
<accession>A0AAV1AW29</accession>
<dbReference type="Pfam" id="PF02375">
    <property type="entry name" value="JmjN"/>
    <property type="match status" value="1"/>
</dbReference>
<dbReference type="GO" id="GO:0010468">
    <property type="term" value="P:regulation of gene expression"/>
    <property type="evidence" value="ECO:0007669"/>
    <property type="project" value="TreeGrafter"/>
</dbReference>
<dbReference type="SMART" id="SM00545">
    <property type="entry name" value="JmjN"/>
    <property type="match status" value="1"/>
</dbReference>
<evidence type="ECO:0000313" key="5">
    <source>
        <dbReference type="Proteomes" id="UP001157006"/>
    </source>
</evidence>
<evidence type="ECO:0000256" key="1">
    <source>
        <dbReference type="SAM" id="MobiDB-lite"/>
    </source>
</evidence>
<dbReference type="EMBL" id="OX451740">
    <property type="protein sequence ID" value="CAI8614344.1"/>
    <property type="molecule type" value="Genomic_DNA"/>
</dbReference>
<dbReference type="Gene3D" id="2.60.120.650">
    <property type="entry name" value="Cupin"/>
    <property type="match status" value="1"/>
</dbReference>
<dbReference type="Pfam" id="PF02928">
    <property type="entry name" value="zf-C5HC2"/>
    <property type="match status" value="1"/>
</dbReference>
<feature type="region of interest" description="Disordered" evidence="1">
    <location>
        <begin position="714"/>
        <end position="769"/>
    </location>
</feature>
<feature type="domain" description="JmjN" evidence="2">
    <location>
        <begin position="120"/>
        <end position="161"/>
    </location>
</feature>
<reference evidence="4 5" key="1">
    <citation type="submission" date="2023-01" db="EMBL/GenBank/DDBJ databases">
        <authorList>
            <person name="Kreplak J."/>
        </authorList>
    </citation>
    <scope>NUCLEOTIDE SEQUENCE [LARGE SCALE GENOMIC DNA]</scope>
</reference>
<dbReference type="PROSITE" id="PS51184">
    <property type="entry name" value="JMJC"/>
    <property type="match status" value="1"/>
</dbReference>
<feature type="domain" description="JmjC" evidence="3">
    <location>
        <begin position="291"/>
        <end position="454"/>
    </location>
</feature>
<evidence type="ECO:0000259" key="3">
    <source>
        <dbReference type="PROSITE" id="PS51184"/>
    </source>
</evidence>
<evidence type="ECO:0008006" key="6">
    <source>
        <dbReference type="Google" id="ProtNLM"/>
    </source>
</evidence>
<feature type="compositionally biased region" description="Polar residues" evidence="1">
    <location>
        <begin position="729"/>
        <end position="742"/>
    </location>
</feature>
<dbReference type="PROSITE" id="PS51183">
    <property type="entry name" value="JMJN"/>
    <property type="match status" value="1"/>
</dbReference>
<dbReference type="InterPro" id="IPR003347">
    <property type="entry name" value="JmjC_dom"/>
</dbReference>
<dbReference type="GO" id="GO:0000785">
    <property type="term" value="C:chromatin"/>
    <property type="evidence" value="ECO:0007669"/>
    <property type="project" value="TreeGrafter"/>
</dbReference>
<dbReference type="Proteomes" id="UP001157006">
    <property type="component" value="Chromosome 5"/>
</dbReference>
<gene>
    <name evidence="4" type="ORF">VFH_V125440</name>
</gene>
<protein>
    <recommendedName>
        <fullName evidence="6">Lysine-specific demethylase JMJ16</fullName>
    </recommendedName>
</protein>
<dbReference type="PANTHER" id="PTHR10694">
    <property type="entry name" value="LYSINE-SPECIFIC DEMETHYLASE"/>
    <property type="match status" value="1"/>
</dbReference>
<dbReference type="GO" id="GO:0034647">
    <property type="term" value="F:histone H3K4me/H3K4me2/H3K4me3 demethylase activity"/>
    <property type="evidence" value="ECO:0007669"/>
    <property type="project" value="TreeGrafter"/>
</dbReference>
<dbReference type="PANTHER" id="PTHR10694:SF54">
    <property type="entry name" value="INACTIVE LYSINE-SPECIFIC DEMETHYLASE JMJ19-RELATED"/>
    <property type="match status" value="1"/>
</dbReference>
<feature type="region of interest" description="Disordered" evidence="1">
    <location>
        <begin position="674"/>
        <end position="696"/>
    </location>
</feature>
<name>A0AAV1AW29_VICFA</name>
<feature type="region of interest" description="Disordered" evidence="1">
    <location>
        <begin position="24"/>
        <end position="43"/>
    </location>
</feature>
<dbReference type="AlphaFoldDB" id="A0AAV1AW29"/>
<keyword evidence="5" id="KW-1185">Reference proteome</keyword>
<sequence length="795" mass="88981">MERLSVPPGFVSLTSFFLKKEDKVEKTSKSEPIPAKTKPEMDDNTSYSQIYAHRPWIVSDQNRCKSEESCAEHRPMVMNPRTNSSRPKGTIYGCPNCSNCLKVTARWHPEDARKEVLEDAPIFLPTEEEFKDTLGYIASIRSRAEPYGICRIVPPTSWKLSCTLEKKNVWENSEFVAQTQRIDGHQVQHTQESMASSHDTTESKRRKVIKGEMDSHGNRSTCTSNNGNVEGCGAIHQQQWEPSVENIEGEYRRIVQNPTEEIEVLCGNTSEAGDFSSGFPIPTVSDPEYMKSGWNLNNMLSLPGSLLSFENPEAAHKFSPRVHVGMCFSPLKWKVEEHQLYSLCFMHMGEPKVLYSVPGRSADQFETVWKKHLGDMNAGKPDLHDDLAMQLSCSVLKEEGIPVYRCVQYPREFVLVFPGAYHSGFDCGFNCSEAASFAPLEWLPHGQNVVELYCEQKRKTLISYDKLLLGAAREAVRVRWEIDILMKSTPDNLMCRDAYQRNGILKETLNSRISSENLKRKFISTSFKSEKMDESFDASCKRECSICLRDLFLSAVGCSCSDDKFVCLDHARKLCSCPWTDKIHLYRYEISELEVLHQALHGKLSAVYKWAKEDLGLTVRSMASKRSKQTPEKVIGSVGLLKEPISQSLDPYNKWKQLKLPTTPIALVGKQSETSFQAKRSPGNVLSNSNVIHPKNNTTLLHSATSNEIKAKEKIAGHNSAAKSIGEGRSNSAGMKPDNSNAIGDKLTVSKKVEEPKASEVSSTPDSGLLSFLQDGIFDEVSSDSTSSSSSSETN</sequence>
<organism evidence="4 5">
    <name type="scientific">Vicia faba</name>
    <name type="common">Broad bean</name>
    <name type="synonym">Faba vulgaris</name>
    <dbReference type="NCBI Taxonomy" id="3906"/>
    <lineage>
        <taxon>Eukaryota</taxon>
        <taxon>Viridiplantae</taxon>
        <taxon>Streptophyta</taxon>
        <taxon>Embryophyta</taxon>
        <taxon>Tracheophyta</taxon>
        <taxon>Spermatophyta</taxon>
        <taxon>Magnoliopsida</taxon>
        <taxon>eudicotyledons</taxon>
        <taxon>Gunneridae</taxon>
        <taxon>Pentapetalae</taxon>
        <taxon>rosids</taxon>
        <taxon>fabids</taxon>
        <taxon>Fabales</taxon>
        <taxon>Fabaceae</taxon>
        <taxon>Papilionoideae</taxon>
        <taxon>50 kb inversion clade</taxon>
        <taxon>NPAAA clade</taxon>
        <taxon>Hologalegina</taxon>
        <taxon>IRL clade</taxon>
        <taxon>Fabeae</taxon>
        <taxon>Vicia</taxon>
    </lineage>
</organism>
<dbReference type="GO" id="GO:0005634">
    <property type="term" value="C:nucleus"/>
    <property type="evidence" value="ECO:0007669"/>
    <property type="project" value="TreeGrafter"/>
</dbReference>
<feature type="region of interest" description="Disordered" evidence="1">
    <location>
        <begin position="182"/>
        <end position="206"/>
    </location>
</feature>
<dbReference type="InterPro" id="IPR004198">
    <property type="entry name" value="Znf_C5HC2"/>
</dbReference>
<dbReference type="InterPro" id="IPR003349">
    <property type="entry name" value="JmjN"/>
</dbReference>
<dbReference type="Pfam" id="PF02373">
    <property type="entry name" value="JmjC"/>
    <property type="match status" value="1"/>
</dbReference>
<evidence type="ECO:0000313" key="4">
    <source>
        <dbReference type="EMBL" id="CAI8614344.1"/>
    </source>
</evidence>